<keyword evidence="2" id="KW-1133">Transmembrane helix</keyword>
<feature type="transmembrane region" description="Helical" evidence="2">
    <location>
        <begin position="49"/>
        <end position="68"/>
    </location>
</feature>
<dbReference type="InterPro" id="IPR001810">
    <property type="entry name" value="F-box_dom"/>
</dbReference>
<dbReference type="InterPro" id="IPR053772">
    <property type="entry name" value="At1g61320/At1g61330-like"/>
</dbReference>
<proteinExistence type="predicted"/>
<dbReference type="CDD" id="cd22160">
    <property type="entry name" value="F-box_AtFBL13-like"/>
    <property type="match status" value="1"/>
</dbReference>
<evidence type="ECO:0000259" key="3">
    <source>
        <dbReference type="PROSITE" id="PS50181"/>
    </source>
</evidence>
<dbReference type="SUPFAM" id="SSF81383">
    <property type="entry name" value="F-box domain"/>
    <property type="match status" value="1"/>
</dbReference>
<dbReference type="InterPro" id="IPR055357">
    <property type="entry name" value="LRR_At1g61320_AtMIF1"/>
</dbReference>
<keyword evidence="2" id="KW-0812">Transmembrane</keyword>
<dbReference type="Proteomes" id="UP000826271">
    <property type="component" value="Unassembled WGS sequence"/>
</dbReference>
<dbReference type="InterPro" id="IPR053781">
    <property type="entry name" value="F-box_AtFBL13-like"/>
</dbReference>
<dbReference type="EMBL" id="WHWC01000008">
    <property type="protein sequence ID" value="KAG8378260.1"/>
    <property type="molecule type" value="Genomic_DNA"/>
</dbReference>
<comment type="caution">
    <text evidence="4">The sequence shown here is derived from an EMBL/GenBank/DDBJ whole genome shotgun (WGS) entry which is preliminary data.</text>
</comment>
<dbReference type="PROSITE" id="PS50181">
    <property type="entry name" value="FBOX"/>
    <property type="match status" value="1"/>
</dbReference>
<evidence type="ECO:0000256" key="1">
    <source>
        <dbReference type="SAM" id="Coils"/>
    </source>
</evidence>
<evidence type="ECO:0000256" key="2">
    <source>
        <dbReference type="SAM" id="Phobius"/>
    </source>
</evidence>
<dbReference type="InterPro" id="IPR032675">
    <property type="entry name" value="LRR_dom_sf"/>
</dbReference>
<evidence type="ECO:0000313" key="5">
    <source>
        <dbReference type="Proteomes" id="UP000826271"/>
    </source>
</evidence>
<gene>
    <name evidence="4" type="ORF">BUALT_Bualt08G0119100</name>
</gene>
<dbReference type="AlphaFoldDB" id="A0AAV6X9J7"/>
<name>A0AAV6X9J7_9LAMI</name>
<organism evidence="4 5">
    <name type="scientific">Buddleja alternifolia</name>
    <dbReference type="NCBI Taxonomy" id="168488"/>
    <lineage>
        <taxon>Eukaryota</taxon>
        <taxon>Viridiplantae</taxon>
        <taxon>Streptophyta</taxon>
        <taxon>Embryophyta</taxon>
        <taxon>Tracheophyta</taxon>
        <taxon>Spermatophyta</taxon>
        <taxon>Magnoliopsida</taxon>
        <taxon>eudicotyledons</taxon>
        <taxon>Gunneridae</taxon>
        <taxon>Pentapetalae</taxon>
        <taxon>asterids</taxon>
        <taxon>lamiids</taxon>
        <taxon>Lamiales</taxon>
        <taxon>Scrophulariaceae</taxon>
        <taxon>Buddlejeae</taxon>
        <taxon>Buddleja</taxon>
    </lineage>
</organism>
<evidence type="ECO:0000313" key="4">
    <source>
        <dbReference type="EMBL" id="KAG8378260.1"/>
    </source>
</evidence>
<keyword evidence="2" id="KW-0472">Membrane</keyword>
<protein>
    <recommendedName>
        <fullName evidence="3">F-box domain-containing protein</fullName>
    </recommendedName>
</protein>
<dbReference type="InterPro" id="IPR006566">
    <property type="entry name" value="FBD"/>
</dbReference>
<dbReference type="Gene3D" id="1.20.1280.50">
    <property type="match status" value="1"/>
</dbReference>
<dbReference type="Pfam" id="PF23622">
    <property type="entry name" value="LRR_At1g61320_AtMIF1"/>
    <property type="match status" value="1"/>
</dbReference>
<dbReference type="PANTHER" id="PTHR34145">
    <property type="entry name" value="OS02G0105600 PROTEIN"/>
    <property type="match status" value="1"/>
</dbReference>
<dbReference type="SMART" id="SM00579">
    <property type="entry name" value="FBD"/>
    <property type="match status" value="1"/>
</dbReference>
<dbReference type="InterPro" id="IPR036047">
    <property type="entry name" value="F-box-like_dom_sf"/>
</dbReference>
<feature type="coiled-coil region" evidence="1">
    <location>
        <begin position="413"/>
        <end position="471"/>
    </location>
</feature>
<keyword evidence="5" id="KW-1185">Reference proteome</keyword>
<keyword evidence="1" id="KW-0175">Coiled coil</keyword>
<feature type="domain" description="F-box" evidence="3">
    <location>
        <begin position="90"/>
        <end position="138"/>
    </location>
</feature>
<sequence>MGSMESVQYCVGGFGVKLSSIGYDCTIRFRFFVAVFNPRGGAMISSKHMTILSLVALSGAGIAIFTILRQRNSSSKTTSGKYVRKAEYNDDRISQLPDDVLIKIISLTRTKDAVRTSILSKRWRNLYKFSSNIDFHCFNLFGSHHYDCEIAIINLSNLKNPKFNNQYNSLETIRLMYVRGLPGALEFILSNCLSLQSLTIRDCEFPSKLYICGPNLQLKTLIISDCKGVREIEFYASNLITFEFQNHEMVNFVFDHVPQLQNFYIDLFKENVMSYVCGRLAKDLPPQLKSLTFVSEGDFNQESIPVGINMFGNLKRLELRLIGPHKSDLLSLTLFLHSCPLLEEFHFVTALSECDAQFHTHPKKVEVSEFHSHLKKVEMSGFRGTVNEINLALYILKTTVCLEQMRIKILELNSKWELAKAELEKQILELQANQKLPKLEIKILLLLILILEALEKENSFLKQELVLKCKELESMSL</sequence>
<dbReference type="Gene3D" id="3.80.10.10">
    <property type="entry name" value="Ribonuclease Inhibitor"/>
    <property type="match status" value="1"/>
</dbReference>
<accession>A0AAV6X9J7</accession>
<dbReference type="Pfam" id="PF00646">
    <property type="entry name" value="F-box"/>
    <property type="match status" value="1"/>
</dbReference>
<dbReference type="PANTHER" id="PTHR34145:SF28">
    <property type="entry name" value="F-BOX DOMAIN-CONTAINING PROTEIN"/>
    <property type="match status" value="1"/>
</dbReference>
<reference evidence="4" key="1">
    <citation type="submission" date="2019-10" db="EMBL/GenBank/DDBJ databases">
        <authorList>
            <person name="Zhang R."/>
            <person name="Pan Y."/>
            <person name="Wang J."/>
            <person name="Ma R."/>
            <person name="Yu S."/>
        </authorList>
    </citation>
    <scope>NUCLEOTIDE SEQUENCE</scope>
    <source>
        <strain evidence="4">LA-IB0</strain>
        <tissue evidence="4">Leaf</tissue>
    </source>
</reference>
<dbReference type="SUPFAM" id="SSF52047">
    <property type="entry name" value="RNI-like"/>
    <property type="match status" value="1"/>
</dbReference>